<protein>
    <submittedName>
        <fullName evidence="10">Metal tolerance protein 3</fullName>
    </submittedName>
</protein>
<evidence type="ECO:0000256" key="3">
    <source>
        <dbReference type="ARBA" id="ARBA00022692"/>
    </source>
</evidence>
<dbReference type="InterPro" id="IPR027469">
    <property type="entry name" value="Cation_efflux_TMD_sf"/>
</dbReference>
<dbReference type="InterPro" id="IPR002524">
    <property type="entry name" value="Cation_efflux"/>
</dbReference>
<evidence type="ECO:0000313" key="10">
    <source>
        <dbReference type="EMBL" id="KAK0650661.1"/>
    </source>
</evidence>
<dbReference type="InterPro" id="IPR027470">
    <property type="entry name" value="Cation_efflux_CTD"/>
</dbReference>
<feature type="region of interest" description="Disordered" evidence="6">
    <location>
        <begin position="1"/>
        <end position="31"/>
    </location>
</feature>
<feature type="transmembrane region" description="Helical" evidence="7">
    <location>
        <begin position="217"/>
        <end position="236"/>
    </location>
</feature>
<dbReference type="EMBL" id="JAUJDW010000033">
    <property type="protein sequence ID" value="KAK0650661.1"/>
    <property type="molecule type" value="Genomic_DNA"/>
</dbReference>
<dbReference type="Gene3D" id="3.30.70.1350">
    <property type="entry name" value="Cation efflux protein, cytoplasmic domain"/>
    <property type="match status" value="1"/>
</dbReference>
<evidence type="ECO:0000256" key="6">
    <source>
        <dbReference type="SAM" id="MobiDB-lite"/>
    </source>
</evidence>
<feature type="transmembrane region" description="Helical" evidence="7">
    <location>
        <begin position="134"/>
        <end position="156"/>
    </location>
</feature>
<evidence type="ECO:0000259" key="8">
    <source>
        <dbReference type="Pfam" id="PF01545"/>
    </source>
</evidence>
<evidence type="ECO:0000259" key="9">
    <source>
        <dbReference type="Pfam" id="PF16916"/>
    </source>
</evidence>
<name>A0AA40CT89_9PEZI</name>
<evidence type="ECO:0000256" key="1">
    <source>
        <dbReference type="ARBA" id="ARBA00004141"/>
    </source>
</evidence>
<dbReference type="SUPFAM" id="SSF160240">
    <property type="entry name" value="Cation efflux protein cytoplasmic domain-like"/>
    <property type="match status" value="1"/>
</dbReference>
<dbReference type="PANTHER" id="PTHR43840:SF12">
    <property type="entry name" value="CATION DIFFUSION FACILITATOR 1 (AFU_ORTHOLOGUE AFUA_1G14440)"/>
    <property type="match status" value="1"/>
</dbReference>
<dbReference type="Pfam" id="PF01545">
    <property type="entry name" value="Cation_efflux"/>
    <property type="match status" value="1"/>
</dbReference>
<evidence type="ECO:0000256" key="4">
    <source>
        <dbReference type="ARBA" id="ARBA00022989"/>
    </source>
</evidence>
<keyword evidence="4 7" id="KW-1133">Transmembrane helix</keyword>
<evidence type="ECO:0000256" key="5">
    <source>
        <dbReference type="ARBA" id="ARBA00023136"/>
    </source>
</evidence>
<dbReference type="Proteomes" id="UP001175001">
    <property type="component" value="Unassembled WGS sequence"/>
</dbReference>
<feature type="domain" description="Cation efflux protein transmembrane" evidence="8">
    <location>
        <begin position="113"/>
        <end position="303"/>
    </location>
</feature>
<dbReference type="GO" id="GO:0030003">
    <property type="term" value="P:intracellular monoatomic cation homeostasis"/>
    <property type="evidence" value="ECO:0007669"/>
    <property type="project" value="UniProtKB-ARBA"/>
</dbReference>
<comment type="subcellular location">
    <subcellularLocation>
        <location evidence="1">Membrane</location>
        <topology evidence="1">Multi-pass membrane protein</topology>
    </subcellularLocation>
</comment>
<keyword evidence="5 7" id="KW-0472">Membrane</keyword>
<dbReference type="Pfam" id="PF16916">
    <property type="entry name" value="ZT_dimer"/>
    <property type="match status" value="1"/>
</dbReference>
<dbReference type="AlphaFoldDB" id="A0AA40CT89"/>
<reference evidence="10" key="1">
    <citation type="submission" date="2023-06" db="EMBL/GenBank/DDBJ databases">
        <title>Multi-omics analyses reveal the molecular pathogenesis toolkit of Lasiodiplodia hormozganensis, a cross-kingdom pathogen.</title>
        <authorList>
            <person name="Felix C."/>
            <person name="Meneses R."/>
            <person name="Goncalves M.F.M."/>
            <person name="Tilleman L."/>
            <person name="Duarte A.S."/>
            <person name="Jorrin-Novo J.V."/>
            <person name="Van De Peer Y."/>
            <person name="Deforce D."/>
            <person name="Van Nieuwerburgh F."/>
            <person name="Esteves A.C."/>
            <person name="Alves A."/>
        </authorList>
    </citation>
    <scope>NUCLEOTIDE SEQUENCE</scope>
    <source>
        <strain evidence="10">CBS 339.90</strain>
    </source>
</reference>
<dbReference type="GO" id="GO:0016020">
    <property type="term" value="C:membrane"/>
    <property type="evidence" value="ECO:0007669"/>
    <property type="project" value="UniProtKB-SubCell"/>
</dbReference>
<feature type="transmembrane region" description="Helical" evidence="7">
    <location>
        <begin position="108"/>
        <end position="128"/>
    </location>
</feature>
<dbReference type="Gene3D" id="1.20.1510.10">
    <property type="entry name" value="Cation efflux protein transmembrane domain"/>
    <property type="match status" value="1"/>
</dbReference>
<evidence type="ECO:0000256" key="7">
    <source>
        <dbReference type="SAM" id="Phobius"/>
    </source>
</evidence>
<dbReference type="InterPro" id="IPR058533">
    <property type="entry name" value="Cation_efflux_TM"/>
</dbReference>
<gene>
    <name evidence="10" type="primary">MTP3_1</name>
    <name evidence="10" type="ORF">DIS24_g6593</name>
</gene>
<comment type="caution">
    <text evidence="10">The sequence shown here is derived from an EMBL/GenBank/DDBJ whole genome shotgun (WGS) entry which is preliminary data.</text>
</comment>
<dbReference type="GO" id="GO:0008324">
    <property type="term" value="F:monoatomic cation transmembrane transporter activity"/>
    <property type="evidence" value="ECO:0007669"/>
    <property type="project" value="InterPro"/>
</dbReference>
<evidence type="ECO:0000313" key="11">
    <source>
        <dbReference type="Proteomes" id="UP001175001"/>
    </source>
</evidence>
<sequence>MTEPSSFDLQNRSTHTPDVEASPPAGGDPLDLRSKIKVEQEMDQIIANTSRRRKRYSIGKNSTSQRASALRKFYEEQNANIRSFLKPIDNHQQEAADAQSSTQLKYKIAVYGSLAANVVLSALQLYGAVSSGSLSLFTTMADSVFDPLSGLMLLITHRTVKKVDAQRFPSGKARISTAGNIVFSFLMCAVSLILIVMSARDLAAGSEAETKDFYLPSVIAVAVAFCTKLALFFYCWALKDLYSQVHILWRDHRNDLLINGFGILTSVGGAKLKWYIDPTGAIVLSALIAFLWGRTIHEEFLLLIGVSADVKMQQLITYIAMTHSDLILQVDTVRAYYSGPRIIAEVDVVMDSHLRLDAAHDVAEELQMKLEQMPQIERAFVHIDYETNHSPEHSLKKYL</sequence>
<dbReference type="InterPro" id="IPR036837">
    <property type="entry name" value="Cation_efflux_CTD_sf"/>
</dbReference>
<organism evidence="10 11">
    <name type="scientific">Lasiodiplodia hormozganensis</name>
    <dbReference type="NCBI Taxonomy" id="869390"/>
    <lineage>
        <taxon>Eukaryota</taxon>
        <taxon>Fungi</taxon>
        <taxon>Dikarya</taxon>
        <taxon>Ascomycota</taxon>
        <taxon>Pezizomycotina</taxon>
        <taxon>Dothideomycetes</taxon>
        <taxon>Dothideomycetes incertae sedis</taxon>
        <taxon>Botryosphaeriales</taxon>
        <taxon>Botryosphaeriaceae</taxon>
        <taxon>Lasiodiplodia</taxon>
    </lineage>
</organism>
<feature type="transmembrane region" description="Helical" evidence="7">
    <location>
        <begin position="282"/>
        <end position="306"/>
    </location>
</feature>
<dbReference type="InterPro" id="IPR050291">
    <property type="entry name" value="CDF_Transporter"/>
</dbReference>
<dbReference type="GO" id="GO:0098771">
    <property type="term" value="P:inorganic ion homeostasis"/>
    <property type="evidence" value="ECO:0007669"/>
    <property type="project" value="UniProtKB-ARBA"/>
</dbReference>
<dbReference type="FunFam" id="1.20.1510.10:FF:000005">
    <property type="entry name" value="Putative Cation diffusion facilitator 1"/>
    <property type="match status" value="1"/>
</dbReference>
<keyword evidence="11" id="KW-1185">Reference proteome</keyword>
<dbReference type="PANTHER" id="PTHR43840">
    <property type="entry name" value="MITOCHONDRIAL METAL TRANSPORTER 1-RELATED"/>
    <property type="match status" value="1"/>
</dbReference>
<dbReference type="SUPFAM" id="SSF161111">
    <property type="entry name" value="Cation efflux protein transmembrane domain-like"/>
    <property type="match status" value="1"/>
</dbReference>
<feature type="compositionally biased region" description="Polar residues" evidence="6">
    <location>
        <begin position="1"/>
        <end position="16"/>
    </location>
</feature>
<accession>A0AA40CT89</accession>
<feature type="transmembrane region" description="Helical" evidence="7">
    <location>
        <begin position="177"/>
        <end position="197"/>
    </location>
</feature>
<dbReference type="NCBIfam" id="TIGR01297">
    <property type="entry name" value="CDF"/>
    <property type="match status" value="1"/>
</dbReference>
<keyword evidence="3 7" id="KW-0812">Transmembrane</keyword>
<keyword evidence="2" id="KW-0813">Transport</keyword>
<evidence type="ECO:0000256" key="2">
    <source>
        <dbReference type="ARBA" id="ARBA00022448"/>
    </source>
</evidence>
<proteinExistence type="predicted"/>
<feature type="domain" description="Cation efflux protein cytoplasmic" evidence="9">
    <location>
        <begin position="323"/>
        <end position="384"/>
    </location>
</feature>